<dbReference type="AlphaFoldDB" id="A0A2H3KTC9"/>
<evidence type="ECO:0000256" key="1">
    <source>
        <dbReference type="SAM" id="MobiDB-lite"/>
    </source>
</evidence>
<evidence type="ECO:0000313" key="2">
    <source>
        <dbReference type="EMBL" id="PDV97122.1"/>
    </source>
</evidence>
<keyword evidence="3" id="KW-1185">Reference proteome</keyword>
<organism evidence="2 3">
    <name type="scientific">Candidatus Chloroploca asiatica</name>
    <dbReference type="NCBI Taxonomy" id="1506545"/>
    <lineage>
        <taxon>Bacteria</taxon>
        <taxon>Bacillati</taxon>
        <taxon>Chloroflexota</taxon>
        <taxon>Chloroflexia</taxon>
        <taxon>Chloroflexales</taxon>
        <taxon>Chloroflexineae</taxon>
        <taxon>Oscillochloridaceae</taxon>
        <taxon>Candidatus Chloroploca</taxon>
    </lineage>
</organism>
<protein>
    <submittedName>
        <fullName evidence="2">Uncharacterized protein</fullName>
    </submittedName>
</protein>
<feature type="region of interest" description="Disordered" evidence="1">
    <location>
        <begin position="1"/>
        <end position="47"/>
    </location>
</feature>
<dbReference type="EMBL" id="LYXE01000163">
    <property type="protein sequence ID" value="PDV97122.1"/>
    <property type="molecule type" value="Genomic_DNA"/>
</dbReference>
<sequence>MTLRAQTRRRSPTPAPRPDAMQRLAGRREPQRWPLRGTPASRAQGYHAEANTGVAGLDVGVAYEVDAG</sequence>
<comment type="caution">
    <text evidence="2">The sequence shown here is derived from an EMBL/GenBank/DDBJ whole genome shotgun (WGS) entry which is preliminary data.</text>
</comment>
<proteinExistence type="predicted"/>
<gene>
    <name evidence="2" type="ORF">A9Q02_19240</name>
</gene>
<evidence type="ECO:0000313" key="3">
    <source>
        <dbReference type="Proteomes" id="UP000220922"/>
    </source>
</evidence>
<accession>A0A2H3KTC9</accession>
<name>A0A2H3KTC9_9CHLR</name>
<dbReference type="Proteomes" id="UP000220922">
    <property type="component" value="Unassembled WGS sequence"/>
</dbReference>
<feature type="compositionally biased region" description="Basic residues" evidence="1">
    <location>
        <begin position="1"/>
        <end position="11"/>
    </location>
</feature>
<reference evidence="2 3" key="1">
    <citation type="submission" date="2016-05" db="EMBL/GenBank/DDBJ databases">
        <authorList>
            <person name="Lavstsen T."/>
            <person name="Jespersen J.S."/>
        </authorList>
    </citation>
    <scope>NUCLEOTIDE SEQUENCE [LARGE SCALE GENOMIC DNA]</scope>
    <source>
        <strain evidence="2 3">B7-9</strain>
    </source>
</reference>